<evidence type="ECO:0000256" key="1">
    <source>
        <dbReference type="SAM" id="MobiDB-lite"/>
    </source>
</evidence>
<dbReference type="PROSITE" id="PS50011">
    <property type="entry name" value="PROTEIN_KINASE_DOM"/>
    <property type="match status" value="1"/>
</dbReference>
<dbReference type="SMR" id="A0A015K897"/>
<organism evidence="3 4">
    <name type="scientific">Rhizophagus irregularis (strain DAOM 197198w)</name>
    <name type="common">Glomus intraradices</name>
    <dbReference type="NCBI Taxonomy" id="1432141"/>
    <lineage>
        <taxon>Eukaryota</taxon>
        <taxon>Fungi</taxon>
        <taxon>Fungi incertae sedis</taxon>
        <taxon>Mucoromycota</taxon>
        <taxon>Glomeromycotina</taxon>
        <taxon>Glomeromycetes</taxon>
        <taxon>Glomerales</taxon>
        <taxon>Glomeraceae</taxon>
        <taxon>Rhizophagus</taxon>
    </lineage>
</organism>
<dbReference type="HOGENOM" id="CLU_000288_7_34_1"/>
<dbReference type="OrthoDB" id="544350at2759"/>
<dbReference type="PANTHER" id="PTHR44329">
    <property type="entry name" value="SERINE/THREONINE-PROTEIN KINASE TNNI3K-RELATED"/>
    <property type="match status" value="1"/>
</dbReference>
<dbReference type="InterPro" id="IPR001245">
    <property type="entry name" value="Ser-Thr/Tyr_kinase_cat_dom"/>
</dbReference>
<dbReference type="GO" id="GO:0004674">
    <property type="term" value="F:protein serine/threonine kinase activity"/>
    <property type="evidence" value="ECO:0007669"/>
    <property type="project" value="TreeGrafter"/>
</dbReference>
<dbReference type="InterPro" id="IPR000719">
    <property type="entry name" value="Prot_kinase_dom"/>
</dbReference>
<name>A0A015K897_RHIIW</name>
<dbReference type="Gene3D" id="1.10.510.10">
    <property type="entry name" value="Transferase(Phosphotransferase) domain 1"/>
    <property type="match status" value="1"/>
</dbReference>
<evidence type="ECO:0000313" key="4">
    <source>
        <dbReference type="Proteomes" id="UP000022910"/>
    </source>
</evidence>
<sequence length="446" mass="52334">MGCHSSKHLPRELTEIDPLPTKICPACKQQHTQRGWCQPCEIKRFKEDFHNWTSGNNDLDNIIRHSQLNTTGPLMFLEWIPYDKFENIKEIDRGGFGVVYKATWDLGPKLYWDDSRRYWVREGEKQVVLKRLHNSNNANAEFWNELDRHRYKQNKYIPRCYGFSRCPSTKDYVLVLELVDGDLRHHLKKNFIDITWEKKLGIVYNIAHGLMTIHNAGLIHRNFHTGNILRHFNGSQFLTYITDLGQYRPANKQNYDDVYGVLAYVAPEVLRGEEYTEASDVYSFSIIMWEIASGQKPFYDRPHNAELAREICNGLRPSIIMETPQCYVELMEKCWNADPKERPDIRELEKSLMSWGWHMGMSQKHSVSDQFISAEKERLRLLEHLGSQLEPFKKPHPESFYKSRLLNFPDLPKPRNLYDSTSDSKDQIHSISGISSDDDNTVTKYQ</sequence>
<reference evidence="3 4" key="1">
    <citation type="submission" date="2014-02" db="EMBL/GenBank/DDBJ databases">
        <title>Single nucleus genome sequencing reveals high similarity among nuclei of an endomycorrhizal fungus.</title>
        <authorList>
            <person name="Lin K."/>
            <person name="Geurts R."/>
            <person name="Zhang Z."/>
            <person name="Limpens E."/>
            <person name="Saunders D.G."/>
            <person name="Mu D."/>
            <person name="Pang E."/>
            <person name="Cao H."/>
            <person name="Cha H."/>
            <person name="Lin T."/>
            <person name="Zhou Q."/>
            <person name="Shang Y."/>
            <person name="Li Y."/>
            <person name="Ivanov S."/>
            <person name="Sharma T."/>
            <person name="Velzen R.V."/>
            <person name="Ruijter N.D."/>
            <person name="Aanen D.K."/>
            <person name="Win J."/>
            <person name="Kamoun S."/>
            <person name="Bisseling T."/>
            <person name="Huang S."/>
        </authorList>
    </citation>
    <scope>NUCLEOTIDE SEQUENCE [LARGE SCALE GENOMIC DNA]</scope>
    <source>
        <strain evidence="4">DAOM197198w</strain>
    </source>
</reference>
<evidence type="ECO:0000313" key="3">
    <source>
        <dbReference type="EMBL" id="EXX75755.1"/>
    </source>
</evidence>
<gene>
    <name evidence="3" type="ORF">RirG_039190</name>
</gene>
<dbReference type="EMBL" id="JEMT01012366">
    <property type="protein sequence ID" value="EXX75755.1"/>
    <property type="molecule type" value="Genomic_DNA"/>
</dbReference>
<dbReference type="InterPro" id="IPR011009">
    <property type="entry name" value="Kinase-like_dom_sf"/>
</dbReference>
<feature type="region of interest" description="Disordered" evidence="1">
    <location>
        <begin position="412"/>
        <end position="446"/>
    </location>
</feature>
<dbReference type="SUPFAM" id="SSF56112">
    <property type="entry name" value="Protein kinase-like (PK-like)"/>
    <property type="match status" value="1"/>
</dbReference>
<dbReference type="InterPro" id="IPR051681">
    <property type="entry name" value="Ser/Thr_Kinases-Pseudokinases"/>
</dbReference>
<comment type="caution">
    <text evidence="3">The sequence shown here is derived from an EMBL/GenBank/DDBJ whole genome shotgun (WGS) entry which is preliminary data.</text>
</comment>
<dbReference type="AlphaFoldDB" id="A0A015K897"/>
<accession>A0A015K897</accession>
<feature type="domain" description="Protein kinase" evidence="2">
    <location>
        <begin position="85"/>
        <end position="361"/>
    </location>
</feature>
<keyword evidence="4" id="KW-1185">Reference proteome</keyword>
<protein>
    <submittedName>
        <fullName evidence="3">Mkk1p</fullName>
    </submittedName>
</protein>
<dbReference type="GO" id="GO:0005524">
    <property type="term" value="F:ATP binding"/>
    <property type="evidence" value="ECO:0007669"/>
    <property type="project" value="InterPro"/>
</dbReference>
<evidence type="ECO:0000259" key="2">
    <source>
        <dbReference type="PROSITE" id="PS50011"/>
    </source>
</evidence>
<dbReference type="Proteomes" id="UP000022910">
    <property type="component" value="Unassembled WGS sequence"/>
</dbReference>
<dbReference type="Pfam" id="PF07714">
    <property type="entry name" value="PK_Tyr_Ser-Thr"/>
    <property type="match status" value="1"/>
</dbReference>
<proteinExistence type="predicted"/>